<dbReference type="EMBL" id="KZ293665">
    <property type="protein sequence ID" value="PBK90530.1"/>
    <property type="molecule type" value="Genomic_DNA"/>
</dbReference>
<organism evidence="1 2">
    <name type="scientific">Armillaria gallica</name>
    <name type="common">Bulbous honey fungus</name>
    <name type="synonym">Armillaria bulbosa</name>
    <dbReference type="NCBI Taxonomy" id="47427"/>
    <lineage>
        <taxon>Eukaryota</taxon>
        <taxon>Fungi</taxon>
        <taxon>Dikarya</taxon>
        <taxon>Basidiomycota</taxon>
        <taxon>Agaricomycotina</taxon>
        <taxon>Agaricomycetes</taxon>
        <taxon>Agaricomycetidae</taxon>
        <taxon>Agaricales</taxon>
        <taxon>Marasmiineae</taxon>
        <taxon>Physalacriaceae</taxon>
        <taxon>Armillaria</taxon>
    </lineage>
</organism>
<dbReference type="AlphaFoldDB" id="A0A2H3D8V0"/>
<dbReference type="Proteomes" id="UP000217790">
    <property type="component" value="Unassembled WGS sequence"/>
</dbReference>
<dbReference type="OrthoDB" id="2873242at2759"/>
<keyword evidence="2" id="KW-1185">Reference proteome</keyword>
<accession>A0A2H3D8V0</accession>
<gene>
    <name evidence="1" type="ORF">ARMGADRAFT_1082786</name>
</gene>
<protein>
    <submittedName>
        <fullName evidence="1">Uncharacterized protein</fullName>
    </submittedName>
</protein>
<evidence type="ECO:0000313" key="2">
    <source>
        <dbReference type="Proteomes" id="UP000217790"/>
    </source>
</evidence>
<reference evidence="2" key="1">
    <citation type="journal article" date="2017" name="Nat. Ecol. Evol.">
        <title>Genome expansion and lineage-specific genetic innovations in the forest pathogenic fungi Armillaria.</title>
        <authorList>
            <person name="Sipos G."/>
            <person name="Prasanna A.N."/>
            <person name="Walter M.C."/>
            <person name="O'Connor E."/>
            <person name="Balint B."/>
            <person name="Krizsan K."/>
            <person name="Kiss B."/>
            <person name="Hess J."/>
            <person name="Varga T."/>
            <person name="Slot J."/>
            <person name="Riley R."/>
            <person name="Boka B."/>
            <person name="Rigling D."/>
            <person name="Barry K."/>
            <person name="Lee J."/>
            <person name="Mihaltcheva S."/>
            <person name="LaButti K."/>
            <person name="Lipzen A."/>
            <person name="Waldron R."/>
            <person name="Moloney N.M."/>
            <person name="Sperisen C."/>
            <person name="Kredics L."/>
            <person name="Vagvoelgyi C."/>
            <person name="Patrignani A."/>
            <person name="Fitzpatrick D."/>
            <person name="Nagy I."/>
            <person name="Doyle S."/>
            <person name="Anderson J.B."/>
            <person name="Grigoriev I.V."/>
            <person name="Gueldener U."/>
            <person name="Muensterkoetter M."/>
            <person name="Nagy L.G."/>
        </authorList>
    </citation>
    <scope>NUCLEOTIDE SEQUENCE [LARGE SCALE GENOMIC DNA]</scope>
    <source>
        <strain evidence="2">Ar21-2</strain>
    </source>
</reference>
<dbReference type="InParanoid" id="A0A2H3D8V0"/>
<name>A0A2H3D8V0_ARMGA</name>
<proteinExistence type="predicted"/>
<evidence type="ECO:0000313" key="1">
    <source>
        <dbReference type="EMBL" id="PBK90530.1"/>
    </source>
</evidence>
<sequence>MAYIRLISSLPPTTTMVLTPSNSYRIKNVLNKCYVTYEGLIYTDDRIFARGPSDIKGRPGTTRGIIPYCSSFGPVENMAPQAVYLEKIGVNWAVLYSSSELATLLWCTIFIVYRILRVGGIAAGMCVHHWLVEMLVESAALYSAVIVVLEVHSEAAEITPKKLRSR</sequence>